<dbReference type="InterPro" id="IPR007409">
    <property type="entry name" value="Restrct_endonuc_type1_HsdR_N"/>
</dbReference>
<dbReference type="SMART" id="SM00487">
    <property type="entry name" value="DEXDc"/>
    <property type="match status" value="1"/>
</dbReference>
<dbReference type="OrthoDB" id="9758243at2"/>
<dbReference type="Pfam" id="PF04313">
    <property type="entry name" value="HSDR_N"/>
    <property type="match status" value="1"/>
</dbReference>
<dbReference type="PANTHER" id="PTHR30195:SF15">
    <property type="entry name" value="TYPE I RESTRICTION ENZYME HINDI ENDONUCLEASE SUBUNIT"/>
    <property type="match status" value="1"/>
</dbReference>
<dbReference type="RefSeq" id="WP_009851558.1">
    <property type="nucleotide sequence ID" value="NZ_DS022295.1"/>
</dbReference>
<dbReference type="HOGENOM" id="CLU_005762_0_0_0"/>
<dbReference type="InterPro" id="IPR040980">
    <property type="entry name" value="SWI2_SNF2"/>
</dbReference>
<dbReference type="GO" id="GO:0003677">
    <property type="term" value="F:DNA binding"/>
    <property type="evidence" value="ECO:0007669"/>
    <property type="project" value="UniProtKB-KW"/>
</dbReference>
<keyword evidence="13" id="KW-1185">Reference proteome</keyword>
<evidence type="ECO:0000256" key="7">
    <source>
        <dbReference type="ARBA" id="ARBA00022801"/>
    </source>
</evidence>
<dbReference type="Pfam" id="PF11867">
    <property type="entry name" value="T1RH-like_C"/>
    <property type="match status" value="1"/>
</dbReference>
<evidence type="ECO:0000256" key="3">
    <source>
        <dbReference type="ARBA" id="ARBA00022722"/>
    </source>
</evidence>
<dbReference type="Gene3D" id="3.40.50.300">
    <property type="entry name" value="P-loop containing nucleotide triphosphate hydrolases"/>
    <property type="match status" value="2"/>
</dbReference>
<evidence type="ECO:0000256" key="2">
    <source>
        <dbReference type="ARBA" id="ARBA00008598"/>
    </source>
</evidence>
<dbReference type="PANTHER" id="PTHR30195">
    <property type="entry name" value="TYPE I SITE-SPECIFIC DEOXYRIBONUCLEASE PROTEIN SUBUNIT M AND R"/>
    <property type="match status" value="1"/>
</dbReference>
<keyword evidence="7 10" id="KW-0378">Hydrolase</keyword>
<keyword evidence="3" id="KW-0540">Nuclease</keyword>
<evidence type="ECO:0000256" key="10">
    <source>
        <dbReference type="RuleBase" id="RU364115"/>
    </source>
</evidence>
<accession>Q0EWQ6</accession>
<sequence>MNSLEYEKVELPAIEQLQSLGWRYIDGRMLTDESDERDSMREVVLKNQLETSLKRINPWISDDNLRKVMRDIILPQAATLMEANQSIWEAMVQYQSVEQDLGKGRRGQTVKIIDFDNIENNEFICSNQFKVEGINQNIIPDIILFVNGLPLTVIECKSPYITNPMEAGINQLLRYANRRMPHEDEGAEKLFWYNQMMVSTHRDKARVGTISSRMEHYLEWKDAYPLKVDDSLSSQEVLISGLFNKKNFLDIIQNFTVFEPTDGKVIKKIARYQQFRAVHKTIERIKTGKTKKERGGVVWHTQGSGKSLTMVFLAVKMRRDAELKDYKLVFMTDRTQLDSQLTATFERVQGETVYRAKSVAHLKELLQKDSSDLITAMMQKLQEEDDFNFPELNASEKIVVLADEAHRTQYGALGVALNAALPKAAKIAFTGTPLIASQKTNNEFGSYIDTYTIEQAVADGATVQILYEGREARTKVTGDSLDKLFDAYFHDKTDDEKFAIKKKFGTLSAVLEAPQRIRWICIDILEHYREHIQPNGFKAMIVTSSRRAAVLYKQTLDELDGPQTEVIISGNHNDPEFFSKHTDSNKQKTVIEAFKKPLAESAISILVVKDMLLTGFDAPICQVMYLDRKLTEHNLLQAIARVNRTYAGKSRGFIVDYYGLSDYLTEALEMFSSEDIEGALKDLKDEIPKLKQMHTRVMGHFKGVDKADIDECILHLEDETRRQQFEIDFKKFAKEMDIIMPDAAAKPFLKDLVFLGKVNQGARNLYRDEQLDISGCGEKVRKLIDEHLRAVGVDVKIPPIDLLAANFKEKLQEHKSSRAKASEIENAIKHHINVNLEEDAEYYKKLSERLKAIVEQHKEHWDELVQLLLEFRDSIEINHKKEAEDIGLSQTEYAFHNILVSEVARVTGNESIDEATHDEVIQVTKDLVVMLDEATAIVDFFNKQNEISSVKKKIKRRVIETSFDDAELRKAVMDRFMELAKVKFGK</sequence>
<comment type="catalytic activity">
    <reaction evidence="1 10">
        <text>Endonucleolytic cleavage of DNA to give random double-stranded fragments with terminal 5'-phosphates, ATP is simultaneously hydrolyzed.</text>
        <dbReference type="EC" id="3.1.21.3"/>
    </reaction>
</comment>
<keyword evidence="6" id="KW-0255">Endonuclease</keyword>
<proteinExistence type="inferred from homology"/>
<evidence type="ECO:0000256" key="9">
    <source>
        <dbReference type="ARBA" id="ARBA00023125"/>
    </source>
</evidence>
<dbReference type="AlphaFoldDB" id="Q0EWQ6"/>
<dbReference type="InterPro" id="IPR004473">
    <property type="entry name" value="Restrct_endonuc_typeI_HsdR"/>
</dbReference>
<comment type="function">
    <text evidence="10">Subunit R is required for both nuclease and ATPase activities, but not for modification.</text>
</comment>
<dbReference type="InterPro" id="IPR001650">
    <property type="entry name" value="Helicase_C-like"/>
</dbReference>
<evidence type="ECO:0000313" key="13">
    <source>
        <dbReference type="Proteomes" id="UP000005297"/>
    </source>
</evidence>
<dbReference type="GO" id="GO:0009307">
    <property type="term" value="P:DNA restriction-modification system"/>
    <property type="evidence" value="ECO:0007669"/>
    <property type="project" value="UniProtKB-KW"/>
</dbReference>
<organism evidence="12 13">
    <name type="scientific">Mariprofundus ferrooxydans PV-1</name>
    <dbReference type="NCBI Taxonomy" id="314345"/>
    <lineage>
        <taxon>Bacteria</taxon>
        <taxon>Pseudomonadati</taxon>
        <taxon>Pseudomonadota</taxon>
        <taxon>Candidatius Mariprofundia</taxon>
        <taxon>Mariprofundales</taxon>
        <taxon>Mariprofundaceae</taxon>
        <taxon>Mariprofundus</taxon>
    </lineage>
</organism>
<keyword evidence="8 10" id="KW-0067">ATP-binding</keyword>
<dbReference type="InParanoid" id="Q0EWQ6"/>
<evidence type="ECO:0000256" key="6">
    <source>
        <dbReference type="ARBA" id="ARBA00022759"/>
    </source>
</evidence>
<dbReference type="InterPro" id="IPR055180">
    <property type="entry name" value="HsdR_RecA-like_helicase_dom_2"/>
</dbReference>
<dbReference type="eggNOG" id="COG0610">
    <property type="taxonomic scope" value="Bacteria"/>
</dbReference>
<dbReference type="GO" id="GO:0005524">
    <property type="term" value="F:ATP binding"/>
    <property type="evidence" value="ECO:0007669"/>
    <property type="project" value="UniProtKB-KW"/>
</dbReference>
<dbReference type="Gene3D" id="3.90.1570.50">
    <property type="match status" value="1"/>
</dbReference>
<dbReference type="SUPFAM" id="SSF52540">
    <property type="entry name" value="P-loop containing nucleoside triphosphate hydrolases"/>
    <property type="match status" value="2"/>
</dbReference>
<protein>
    <recommendedName>
        <fullName evidence="10">Type I restriction enzyme endonuclease subunit</fullName>
        <shortName evidence="10">R protein</shortName>
        <ecNumber evidence="10">3.1.21.3</ecNumber>
    </recommendedName>
</protein>
<dbReference type="InterPro" id="IPR021810">
    <property type="entry name" value="T1RH-like_C"/>
</dbReference>
<reference evidence="12 13" key="1">
    <citation type="submission" date="2006-09" db="EMBL/GenBank/DDBJ databases">
        <authorList>
            <person name="Emerson D."/>
            <person name="Ferriera S."/>
            <person name="Johnson J."/>
            <person name="Kravitz S."/>
            <person name="Halpern A."/>
            <person name="Remington K."/>
            <person name="Beeson K."/>
            <person name="Tran B."/>
            <person name="Rogers Y.-H."/>
            <person name="Friedman R."/>
            <person name="Venter J.C."/>
        </authorList>
    </citation>
    <scope>NUCLEOTIDE SEQUENCE [LARGE SCALE GENOMIC DNA]</scope>
    <source>
        <strain evidence="12 13">PV-1</strain>
    </source>
</reference>
<evidence type="ECO:0000256" key="1">
    <source>
        <dbReference type="ARBA" id="ARBA00000851"/>
    </source>
</evidence>
<keyword evidence="9 10" id="KW-0238">DNA-binding</keyword>
<dbReference type="GO" id="GO:0009035">
    <property type="term" value="F:type I site-specific deoxyribonuclease activity"/>
    <property type="evidence" value="ECO:0007669"/>
    <property type="project" value="UniProtKB-EC"/>
</dbReference>
<feature type="domain" description="Helicase C-terminal" evidence="11">
    <location>
        <begin position="523"/>
        <end position="691"/>
    </location>
</feature>
<name>Q0EWQ6_9PROT</name>
<dbReference type="CDD" id="cd18800">
    <property type="entry name" value="SF2_C_EcoR124I-like"/>
    <property type="match status" value="1"/>
</dbReference>
<dbReference type="InterPro" id="IPR027417">
    <property type="entry name" value="P-loop_NTPase"/>
</dbReference>
<evidence type="ECO:0000256" key="5">
    <source>
        <dbReference type="ARBA" id="ARBA00022747"/>
    </source>
</evidence>
<evidence type="ECO:0000259" key="11">
    <source>
        <dbReference type="PROSITE" id="PS51194"/>
    </source>
</evidence>
<comment type="caution">
    <text evidence="12">The sequence shown here is derived from an EMBL/GenBank/DDBJ whole genome shotgun (WGS) entry which is preliminary data.</text>
</comment>
<dbReference type="EMBL" id="AATS01000018">
    <property type="protein sequence ID" value="EAU53733.1"/>
    <property type="molecule type" value="Genomic_DNA"/>
</dbReference>
<keyword evidence="5 10" id="KW-0680">Restriction system</keyword>
<evidence type="ECO:0000313" key="12">
    <source>
        <dbReference type="EMBL" id="EAU53733.1"/>
    </source>
</evidence>
<gene>
    <name evidence="12" type="ORF">SPV1_06324</name>
</gene>
<dbReference type="EC" id="3.1.21.3" evidence="10"/>
<evidence type="ECO:0000256" key="8">
    <source>
        <dbReference type="ARBA" id="ARBA00022840"/>
    </source>
</evidence>
<keyword evidence="4 10" id="KW-0547">Nucleotide-binding</keyword>
<dbReference type="InterPro" id="IPR051268">
    <property type="entry name" value="Type-I_R_enzyme_R_subunit"/>
</dbReference>
<dbReference type="CDD" id="cd22332">
    <property type="entry name" value="HsdR_N"/>
    <property type="match status" value="1"/>
</dbReference>
<evidence type="ECO:0000256" key="4">
    <source>
        <dbReference type="ARBA" id="ARBA00022741"/>
    </source>
</evidence>
<dbReference type="Pfam" id="PF18766">
    <property type="entry name" value="SWI2_SNF2"/>
    <property type="match status" value="1"/>
</dbReference>
<dbReference type="Proteomes" id="UP000005297">
    <property type="component" value="Unassembled WGS sequence"/>
</dbReference>
<dbReference type="Pfam" id="PF22679">
    <property type="entry name" value="T1R_D3-like"/>
    <property type="match status" value="1"/>
</dbReference>
<dbReference type="PROSITE" id="PS51194">
    <property type="entry name" value="HELICASE_CTER"/>
    <property type="match status" value="1"/>
</dbReference>
<comment type="similarity">
    <text evidence="2 10">Belongs to the HsdR family.</text>
</comment>
<dbReference type="InterPro" id="IPR014001">
    <property type="entry name" value="Helicase_ATP-bd"/>
</dbReference>
<dbReference type="NCBIfam" id="TIGR00348">
    <property type="entry name" value="hsdR"/>
    <property type="match status" value="1"/>
</dbReference>
<dbReference type="CDD" id="cd18030">
    <property type="entry name" value="DEXHc_RE_I_HsdR"/>
    <property type="match status" value="1"/>
</dbReference>
<comment type="subunit">
    <text evidence="10">The type I restriction/modification system is composed of three polypeptides R, M and S.</text>
</comment>